<sequence>MPTTRKRYQLTATDPVERALTVAALRWPHLKDQPTALLAALIEAGREAVEGTAAQRVGAVEATAGTLADAFPPGYLAEMRQDWPE</sequence>
<dbReference type="Proteomes" id="UP000014969">
    <property type="component" value="Unassembled WGS sequence"/>
</dbReference>
<dbReference type="EMBL" id="ATFQ01000040">
    <property type="protein sequence ID" value="EPQ20979.1"/>
    <property type="molecule type" value="Genomic_DNA"/>
</dbReference>
<evidence type="ECO:0000313" key="2">
    <source>
        <dbReference type="Proteomes" id="UP000014969"/>
    </source>
</evidence>
<comment type="caution">
    <text evidence="1">The sequence shown here is derived from an EMBL/GenBank/DDBJ whole genome shotgun (WGS) entry which is preliminary data.</text>
</comment>
<protein>
    <submittedName>
        <fullName evidence="1">Uncharacterized protein</fullName>
    </submittedName>
</protein>
<evidence type="ECO:0000313" key="1">
    <source>
        <dbReference type="EMBL" id="EPQ20979.1"/>
    </source>
</evidence>
<dbReference type="RefSeq" id="WP_020724467.1">
    <property type="nucleotide sequence ID" value="NZ_ATFQ01000040.1"/>
</dbReference>
<dbReference type="AlphaFoldDB" id="A0A829HM50"/>
<name>A0A829HM50_9MYCO</name>
<accession>A0A829HM50</accession>
<proteinExistence type="predicted"/>
<reference evidence="1 2" key="1">
    <citation type="journal article" date="2013" name="Genome Announc.">
        <title>Genome Sequence of an Epidemic Isolate of Mycobacterium abscessus subsp. bolletii from Rio de Janeiro, Brazil.</title>
        <authorList>
            <person name="Davidson R.M."/>
            <person name="Reynolds P.R."/>
            <person name="Farias-Hesson E."/>
            <person name="Duarte R.S."/>
            <person name="Jackson M."/>
            <person name="Strong M."/>
        </authorList>
    </citation>
    <scope>NUCLEOTIDE SEQUENCE [LARGE SCALE GENOMIC DNA]</scope>
    <source>
        <strain evidence="1 2">CRM-0020</strain>
    </source>
</reference>
<organism evidence="1 2">
    <name type="scientific">Mycobacteroides abscessus subsp. bolletii CRM-0020</name>
    <dbReference type="NCBI Taxonomy" id="1306401"/>
    <lineage>
        <taxon>Bacteria</taxon>
        <taxon>Bacillati</taxon>
        <taxon>Actinomycetota</taxon>
        <taxon>Actinomycetes</taxon>
        <taxon>Mycobacteriales</taxon>
        <taxon>Mycobacteriaceae</taxon>
        <taxon>Mycobacteroides</taxon>
        <taxon>Mycobacteroides abscessus</taxon>
    </lineage>
</organism>
<gene>
    <name evidence="1" type="ORF">J108_23485</name>
</gene>